<dbReference type="KEGG" id="vg:35382481"/>
<organism evidence="2">
    <name type="scientific">Orpheovirus IHUMI-LCC2</name>
    <dbReference type="NCBI Taxonomy" id="2023057"/>
    <lineage>
        <taxon>Viruses</taxon>
        <taxon>Varidnaviria</taxon>
        <taxon>Bamfordvirae</taxon>
        <taxon>Nucleocytoviricota</taxon>
        <taxon>Megaviricetes</taxon>
        <taxon>Pimascovirales</taxon>
        <taxon>Ocovirineae</taxon>
        <taxon>Orpheoviridae</taxon>
        <taxon>Alphaorpheovirus</taxon>
        <taxon>Alphaorpheovirus massiliense</taxon>
    </lineage>
</organism>
<dbReference type="GeneID" id="35382481"/>
<accession>A0A2I2L4V1</accession>
<dbReference type="Proteomes" id="UP000236316">
    <property type="component" value="Segment"/>
</dbReference>
<gene>
    <name evidence="2" type="ORF">ORPV_668</name>
</gene>
<evidence type="ECO:0000313" key="2">
    <source>
        <dbReference type="EMBL" id="SNW62572.1"/>
    </source>
</evidence>
<keyword evidence="1" id="KW-0472">Membrane</keyword>
<sequence length="169" mass="19449">MLSNIVKYTIPTYNSFFRYRHTDNKKNNSSMFANKRIMISLSKKSYPPQQQLKKKNIFTKPSTYTPLHLQINNKKLFCASYCTQLDKEPKTLTKREEDNEDNTMDVEQIMCVAAFVAMSSISMYIIVHVPIILRALDITHPVIGIPIIVTISSILCYMTITFSKPSSIK</sequence>
<proteinExistence type="predicted"/>
<evidence type="ECO:0000256" key="1">
    <source>
        <dbReference type="SAM" id="Phobius"/>
    </source>
</evidence>
<keyword evidence="3" id="KW-1185">Reference proteome</keyword>
<feature type="transmembrane region" description="Helical" evidence="1">
    <location>
        <begin position="138"/>
        <end position="160"/>
    </location>
</feature>
<reference evidence="2" key="1">
    <citation type="submission" date="2017-08" db="EMBL/GenBank/DDBJ databases">
        <authorList>
            <consortium name="Urmite Genomes"/>
        </authorList>
    </citation>
    <scope>NUCLEOTIDE SEQUENCE [LARGE SCALE GENOMIC DNA]</scope>
    <source>
        <strain evidence="2">IHUMI-LCC2</strain>
    </source>
</reference>
<keyword evidence="1 2" id="KW-0812">Transmembrane</keyword>
<dbReference type="RefSeq" id="YP_009448874.1">
    <property type="nucleotide sequence ID" value="NC_036594.1"/>
</dbReference>
<keyword evidence="1" id="KW-1133">Transmembrane helix</keyword>
<evidence type="ECO:0000313" key="3">
    <source>
        <dbReference type="Proteomes" id="UP000236316"/>
    </source>
</evidence>
<protein>
    <submittedName>
        <fullName evidence="2">Transmembrane domain-containing protein</fullName>
    </submittedName>
</protein>
<name>A0A2I2L4V1_9VIRU</name>
<dbReference type="EMBL" id="LT906555">
    <property type="protein sequence ID" value="SNW62572.1"/>
    <property type="molecule type" value="Genomic_DNA"/>
</dbReference>
<feature type="transmembrane region" description="Helical" evidence="1">
    <location>
        <begin position="109"/>
        <end position="132"/>
    </location>
</feature>